<organism evidence="8 9">
    <name type="scientific">Saccoglossus kowalevskii</name>
    <name type="common">Acorn worm</name>
    <dbReference type="NCBI Taxonomy" id="10224"/>
    <lineage>
        <taxon>Eukaryota</taxon>
        <taxon>Metazoa</taxon>
        <taxon>Hemichordata</taxon>
        <taxon>Enteropneusta</taxon>
        <taxon>Harrimaniidae</taxon>
        <taxon>Saccoglossus</taxon>
    </lineage>
</organism>
<dbReference type="Pfam" id="PF13330">
    <property type="entry name" value="Mucin2_WxxW"/>
    <property type="match status" value="3"/>
</dbReference>
<comment type="subcellular location">
    <subcellularLocation>
        <location evidence="1">Secreted</location>
    </subcellularLocation>
</comment>
<evidence type="ECO:0000256" key="4">
    <source>
        <dbReference type="ARBA" id="ARBA00023157"/>
    </source>
</evidence>
<sequence>MVANNVHRFVACVLLLTPNVISQIEISSPEAAKLTTGHKYQEVNLEINETDEFEITQPEIVNNMSCPEGLPLLGSDGNVLQCEANNTCSHGFTCNDGICCPRTECPDDWTQWFDRDNPSGTGDWEMLTDLISQYPNSALCPRPYALEVQTLDDNPASSTGDIFSQYSPLVGFVCRNSQQAEGYCEDYKVRFCCHDEIEPPPCDGEWTEWINVDDPTVDELGDIETLSRLCDEYEICERPSKIQAVSITSGLPADMTSDVIFSYDVINGFACLNADQDDDLCDNYKVRFCCPEIIECEHWTKWMDKDDSSKTGDWETLPDLEDAFPGTMCDNPVSIDVVTLDGTPADQTGEVFLFMSPTRGFACINDDQPDGVCQDYKVRFCCDDATEKSGECPLVPGYQLETNPKGFCFYKCQTDFDCPGSEKCCPSGSNCGTACMEPVHLCVHDGKQYQYGETRKEDCNTCYCQEDGKWACTIMNCDPIIMKRPIIEEEEVQS</sequence>
<name>A0ABM0GJ06_SACKO</name>
<feature type="domain" description="WAP" evidence="7">
    <location>
        <begin position="385"/>
        <end position="439"/>
    </location>
</feature>
<dbReference type="CDD" id="cd00199">
    <property type="entry name" value="WAP"/>
    <property type="match status" value="1"/>
</dbReference>
<dbReference type="SUPFAM" id="SSF57256">
    <property type="entry name" value="Elafin-like"/>
    <property type="match status" value="1"/>
</dbReference>
<protein>
    <submittedName>
        <fullName evidence="9">Uncharacterized protein LOC100367859</fullName>
    </submittedName>
</protein>
<dbReference type="GeneID" id="100367859"/>
<proteinExistence type="predicted"/>
<dbReference type="PRINTS" id="PR00003">
    <property type="entry name" value="4DISULPHCORE"/>
</dbReference>
<dbReference type="Pfam" id="PF05375">
    <property type="entry name" value="Pacifastin_I"/>
    <property type="match status" value="1"/>
</dbReference>
<evidence type="ECO:0000313" key="9">
    <source>
        <dbReference type="RefSeq" id="XP_002730909.1"/>
    </source>
</evidence>
<evidence type="ECO:0000256" key="2">
    <source>
        <dbReference type="ARBA" id="ARBA00022525"/>
    </source>
</evidence>
<dbReference type="InterPro" id="IPR036201">
    <property type="entry name" value="Pacifastin_dom_sf"/>
</dbReference>
<evidence type="ECO:0000256" key="6">
    <source>
        <dbReference type="SAM" id="SignalP"/>
    </source>
</evidence>
<dbReference type="Proteomes" id="UP000694865">
    <property type="component" value="Unplaced"/>
</dbReference>
<reference evidence="9" key="1">
    <citation type="submission" date="2025-08" db="UniProtKB">
        <authorList>
            <consortium name="RefSeq"/>
        </authorList>
    </citation>
    <scope>IDENTIFICATION</scope>
    <source>
        <tissue evidence="9">Testes</tissue>
    </source>
</reference>
<dbReference type="SMART" id="SM00217">
    <property type="entry name" value="WAP"/>
    <property type="match status" value="1"/>
</dbReference>
<keyword evidence="4" id="KW-1015">Disulfide bond</keyword>
<dbReference type="InterPro" id="IPR006150">
    <property type="entry name" value="Cys_repeat_1"/>
</dbReference>
<evidence type="ECO:0000313" key="8">
    <source>
        <dbReference type="Proteomes" id="UP000694865"/>
    </source>
</evidence>
<keyword evidence="2" id="KW-0964">Secreted</keyword>
<dbReference type="RefSeq" id="XP_002730909.1">
    <property type="nucleotide sequence ID" value="XM_002730863.2"/>
</dbReference>
<dbReference type="InterPro" id="IPR039675">
    <property type="entry name" value="CILP1/CILP2"/>
</dbReference>
<accession>A0ABM0GJ06</accession>
<evidence type="ECO:0000259" key="7">
    <source>
        <dbReference type="PROSITE" id="PS51390"/>
    </source>
</evidence>
<gene>
    <name evidence="9" type="primary">LOC100367859</name>
</gene>
<dbReference type="PANTHER" id="PTHR15031">
    <property type="entry name" value="CARTILAGE INTERMEDIATE LAYER PROTEIN CLIP"/>
    <property type="match status" value="1"/>
</dbReference>
<keyword evidence="5" id="KW-0325">Glycoprotein</keyword>
<dbReference type="SUPFAM" id="SSF57283">
    <property type="entry name" value="PMP inhibitors"/>
    <property type="match status" value="1"/>
</dbReference>
<dbReference type="SMART" id="SM00289">
    <property type="entry name" value="WR1"/>
    <property type="match status" value="1"/>
</dbReference>
<dbReference type="InterPro" id="IPR025155">
    <property type="entry name" value="WxxW_domain"/>
</dbReference>
<evidence type="ECO:0000256" key="1">
    <source>
        <dbReference type="ARBA" id="ARBA00004613"/>
    </source>
</evidence>
<dbReference type="InterPro" id="IPR008197">
    <property type="entry name" value="WAP_dom"/>
</dbReference>
<feature type="chain" id="PRO_5045430898" evidence="6">
    <location>
        <begin position="23"/>
        <end position="494"/>
    </location>
</feature>
<keyword evidence="3 6" id="KW-0732">Signal</keyword>
<dbReference type="Gene3D" id="4.10.75.10">
    <property type="entry name" value="Elafin-like"/>
    <property type="match status" value="1"/>
</dbReference>
<evidence type="ECO:0000256" key="5">
    <source>
        <dbReference type="ARBA" id="ARBA00023180"/>
    </source>
</evidence>
<dbReference type="InterPro" id="IPR008037">
    <property type="entry name" value="Pacifastin_dom"/>
</dbReference>
<dbReference type="Pfam" id="PF00095">
    <property type="entry name" value="WAP"/>
    <property type="match status" value="1"/>
</dbReference>
<feature type="signal peptide" evidence="6">
    <location>
        <begin position="1"/>
        <end position="22"/>
    </location>
</feature>
<keyword evidence="8" id="KW-1185">Reference proteome</keyword>
<dbReference type="PROSITE" id="PS51390">
    <property type="entry name" value="WAP"/>
    <property type="match status" value="1"/>
</dbReference>
<dbReference type="InterPro" id="IPR036645">
    <property type="entry name" value="Elafin-like_sf"/>
</dbReference>
<evidence type="ECO:0000256" key="3">
    <source>
        <dbReference type="ARBA" id="ARBA00022729"/>
    </source>
</evidence>